<dbReference type="EMBL" id="JTDY01009633">
    <property type="protein sequence ID" value="KOB63191.1"/>
    <property type="molecule type" value="Genomic_DNA"/>
</dbReference>
<dbReference type="InterPro" id="IPR000210">
    <property type="entry name" value="BTB/POZ_dom"/>
</dbReference>
<name>A0A0L7KJH1_OPEBR</name>
<organism evidence="2 3">
    <name type="scientific">Operophtera brumata</name>
    <name type="common">Winter moth</name>
    <name type="synonym">Phalaena brumata</name>
    <dbReference type="NCBI Taxonomy" id="104452"/>
    <lineage>
        <taxon>Eukaryota</taxon>
        <taxon>Metazoa</taxon>
        <taxon>Ecdysozoa</taxon>
        <taxon>Arthropoda</taxon>
        <taxon>Hexapoda</taxon>
        <taxon>Insecta</taxon>
        <taxon>Pterygota</taxon>
        <taxon>Neoptera</taxon>
        <taxon>Endopterygota</taxon>
        <taxon>Lepidoptera</taxon>
        <taxon>Glossata</taxon>
        <taxon>Ditrysia</taxon>
        <taxon>Geometroidea</taxon>
        <taxon>Geometridae</taxon>
        <taxon>Larentiinae</taxon>
        <taxon>Operophtera</taxon>
    </lineage>
</organism>
<dbReference type="Gene3D" id="3.30.710.10">
    <property type="entry name" value="Potassium Channel Kv1.1, Chain A"/>
    <property type="match status" value="1"/>
</dbReference>
<evidence type="ECO:0000313" key="2">
    <source>
        <dbReference type="EMBL" id="KOB63191.1"/>
    </source>
</evidence>
<gene>
    <name evidence="2" type="ORF">OBRU01_24847</name>
</gene>
<protein>
    <submittedName>
        <fullName evidence="2">Roadkill</fullName>
    </submittedName>
</protein>
<dbReference type="Proteomes" id="UP000037510">
    <property type="component" value="Unassembled WGS sequence"/>
</dbReference>
<dbReference type="InterPro" id="IPR011333">
    <property type="entry name" value="SKP1/BTB/POZ_sf"/>
</dbReference>
<comment type="caution">
    <text evidence="2">The sequence shown here is derived from an EMBL/GenBank/DDBJ whole genome shotgun (WGS) entry which is preliminary data.</text>
</comment>
<proteinExistence type="predicted"/>
<feature type="domain" description="BTB" evidence="1">
    <location>
        <begin position="175"/>
        <end position="242"/>
    </location>
</feature>
<reference evidence="2 3" key="1">
    <citation type="journal article" date="2015" name="Genome Biol. Evol.">
        <title>The genome of winter moth (Operophtera brumata) provides a genomic perspective on sexual dimorphism and phenology.</title>
        <authorList>
            <person name="Derks M.F."/>
            <person name="Smit S."/>
            <person name="Salis L."/>
            <person name="Schijlen E."/>
            <person name="Bossers A."/>
            <person name="Mateman C."/>
            <person name="Pijl A.S."/>
            <person name="de Ridder D."/>
            <person name="Groenen M.A."/>
            <person name="Visser M.E."/>
            <person name="Megens H.J."/>
        </authorList>
    </citation>
    <scope>NUCLEOTIDE SEQUENCE [LARGE SCALE GENOMIC DNA]</scope>
    <source>
        <strain evidence="2">WM2013NL</strain>
        <tissue evidence="2">Head and thorax</tissue>
    </source>
</reference>
<dbReference type="Pfam" id="PF00651">
    <property type="entry name" value="BTB"/>
    <property type="match status" value="1"/>
</dbReference>
<dbReference type="PANTHER" id="PTHR24413">
    <property type="entry name" value="SPECKLE-TYPE POZ PROTEIN"/>
    <property type="match status" value="1"/>
</dbReference>
<dbReference type="STRING" id="104452.A0A0L7KJH1"/>
<dbReference type="PROSITE" id="PS50097">
    <property type="entry name" value="BTB"/>
    <property type="match status" value="1"/>
</dbReference>
<sequence length="325" mass="36957">MGDNPYQYTIKVDKSKEGETDIYEITWTIPRIKFILETKAMQGYRAPRCTVVEVPDTPFQLKVGFFGLRPDLMEVYYLTTTSSFIKLSLKCSDESCFSIDFSVDYQAVQANEWQHSAELSNIFSIDKYRSGRPLVMYFVFTVSQAIRVVCHNIPLLHTPQLSEDFATLLTDTGSSDVTMKSVEGKEFRALEAILAVRSEVLRAHFKHNTKESITNVVETPWETEVLRDVLTFVYTDKAPRVDDAPDKLLAAADYYQLLGLKSLCEEALYKRLTVENAIETLQLAELHSANSLKQSILAFIKNGRAKLVTKTEGWANIQSVEFIKM</sequence>
<dbReference type="Gene3D" id="6.10.250.3030">
    <property type="match status" value="1"/>
</dbReference>
<dbReference type="SMART" id="SM00225">
    <property type="entry name" value="BTB"/>
    <property type="match status" value="1"/>
</dbReference>
<evidence type="ECO:0000259" key="1">
    <source>
        <dbReference type="PROSITE" id="PS50097"/>
    </source>
</evidence>
<feature type="non-terminal residue" evidence="2">
    <location>
        <position position="325"/>
    </location>
</feature>
<keyword evidence="3" id="KW-1185">Reference proteome</keyword>
<dbReference type="AlphaFoldDB" id="A0A0L7KJH1"/>
<dbReference type="SUPFAM" id="SSF54695">
    <property type="entry name" value="POZ domain"/>
    <property type="match status" value="1"/>
</dbReference>
<evidence type="ECO:0000313" key="3">
    <source>
        <dbReference type="Proteomes" id="UP000037510"/>
    </source>
</evidence>
<accession>A0A0L7KJH1</accession>